<sequence length="143" mass="15171">MPALRTLALAARSSFEDTVEKNHRDFNRTGAIMGGCFAAGVVIVLSLTIWGCWFSRKAQLRKQKIVEEVRVRQYGVAAPPANSSYGYNGGSDAALAPPPVYTVISSTPAPLFRSGTTNATSMDSSSNVNGGMMSSSNFGSRSD</sequence>
<name>A0A2V1DIV8_9PLEO</name>
<protein>
    <submittedName>
        <fullName evidence="3">Uncharacterized protein</fullName>
    </submittedName>
</protein>
<evidence type="ECO:0000256" key="2">
    <source>
        <dbReference type="SAM" id="Phobius"/>
    </source>
</evidence>
<keyword evidence="4" id="KW-1185">Reference proteome</keyword>
<gene>
    <name evidence="3" type="ORF">DM02DRAFT_78262</name>
</gene>
<reference evidence="3 4" key="1">
    <citation type="journal article" date="2018" name="Sci. Rep.">
        <title>Comparative genomics provides insights into the lifestyle and reveals functional heterogeneity of dark septate endophytic fungi.</title>
        <authorList>
            <person name="Knapp D.G."/>
            <person name="Nemeth J.B."/>
            <person name="Barry K."/>
            <person name="Hainaut M."/>
            <person name="Henrissat B."/>
            <person name="Johnson J."/>
            <person name="Kuo A."/>
            <person name="Lim J.H.P."/>
            <person name="Lipzen A."/>
            <person name="Nolan M."/>
            <person name="Ohm R.A."/>
            <person name="Tamas L."/>
            <person name="Grigoriev I.V."/>
            <person name="Spatafora J.W."/>
            <person name="Nagy L.G."/>
            <person name="Kovacs G.M."/>
        </authorList>
    </citation>
    <scope>NUCLEOTIDE SEQUENCE [LARGE SCALE GENOMIC DNA]</scope>
    <source>
        <strain evidence="3 4">DSE2036</strain>
    </source>
</reference>
<dbReference type="Proteomes" id="UP000244855">
    <property type="component" value="Unassembled WGS sequence"/>
</dbReference>
<evidence type="ECO:0000313" key="3">
    <source>
        <dbReference type="EMBL" id="PVH97553.1"/>
    </source>
</evidence>
<dbReference type="EMBL" id="KZ805433">
    <property type="protein sequence ID" value="PVH97553.1"/>
    <property type="molecule type" value="Genomic_DNA"/>
</dbReference>
<feature type="compositionally biased region" description="Low complexity" evidence="1">
    <location>
        <begin position="121"/>
        <end position="143"/>
    </location>
</feature>
<keyword evidence="2" id="KW-1133">Transmembrane helix</keyword>
<evidence type="ECO:0000313" key="4">
    <source>
        <dbReference type="Proteomes" id="UP000244855"/>
    </source>
</evidence>
<feature type="region of interest" description="Disordered" evidence="1">
    <location>
        <begin position="115"/>
        <end position="143"/>
    </location>
</feature>
<evidence type="ECO:0000256" key="1">
    <source>
        <dbReference type="SAM" id="MobiDB-lite"/>
    </source>
</evidence>
<proteinExistence type="predicted"/>
<accession>A0A2V1DIV8</accession>
<keyword evidence="2" id="KW-0472">Membrane</keyword>
<dbReference type="AlphaFoldDB" id="A0A2V1DIV8"/>
<feature type="transmembrane region" description="Helical" evidence="2">
    <location>
        <begin position="31"/>
        <end position="54"/>
    </location>
</feature>
<keyword evidence="2" id="KW-0812">Transmembrane</keyword>
<organism evidence="3 4">
    <name type="scientific">Periconia macrospinosa</name>
    <dbReference type="NCBI Taxonomy" id="97972"/>
    <lineage>
        <taxon>Eukaryota</taxon>
        <taxon>Fungi</taxon>
        <taxon>Dikarya</taxon>
        <taxon>Ascomycota</taxon>
        <taxon>Pezizomycotina</taxon>
        <taxon>Dothideomycetes</taxon>
        <taxon>Pleosporomycetidae</taxon>
        <taxon>Pleosporales</taxon>
        <taxon>Massarineae</taxon>
        <taxon>Periconiaceae</taxon>
        <taxon>Periconia</taxon>
    </lineage>
</organism>